<dbReference type="AlphaFoldDB" id="A0AB40ALX7"/>
<dbReference type="PANTHER" id="PTHR13211:SF0">
    <property type="entry name" value="TELOMERASE CAJAL BODY PROTEIN 1"/>
    <property type="match status" value="1"/>
</dbReference>
<accession>A0AB40ALX7</accession>
<keyword evidence="1" id="KW-1185">Reference proteome</keyword>
<proteinExistence type="predicted"/>
<gene>
    <name evidence="2" type="primary">LOC120251284</name>
</gene>
<reference evidence="2" key="1">
    <citation type="submission" date="2025-08" db="UniProtKB">
        <authorList>
            <consortium name="RefSeq"/>
        </authorList>
    </citation>
    <scope>IDENTIFICATION</scope>
</reference>
<dbReference type="Pfam" id="PF00400">
    <property type="entry name" value="WD40"/>
    <property type="match status" value="1"/>
</dbReference>
<organism evidence="1 2">
    <name type="scientific">Dioscorea cayennensis subsp. rotundata</name>
    <name type="common">White Guinea yam</name>
    <name type="synonym">Dioscorea rotundata</name>
    <dbReference type="NCBI Taxonomy" id="55577"/>
    <lineage>
        <taxon>Eukaryota</taxon>
        <taxon>Viridiplantae</taxon>
        <taxon>Streptophyta</taxon>
        <taxon>Embryophyta</taxon>
        <taxon>Tracheophyta</taxon>
        <taxon>Spermatophyta</taxon>
        <taxon>Magnoliopsida</taxon>
        <taxon>Liliopsida</taxon>
        <taxon>Dioscoreales</taxon>
        <taxon>Dioscoreaceae</taxon>
        <taxon>Dioscorea</taxon>
    </lineage>
</organism>
<dbReference type="InterPro" id="IPR051150">
    <property type="entry name" value="SWT21/TCAB1_mRNA_Telomere"/>
</dbReference>
<dbReference type="SUPFAM" id="SSF50978">
    <property type="entry name" value="WD40 repeat-like"/>
    <property type="match status" value="1"/>
</dbReference>
<sequence length="289" mass="33225">MTVDRREEEQDPSQQSTDATAVWPFLRFDSPPRKIYHFFQQFRNGVENPSNYNNFLKGVKWSPDGTCFLTSCDDNTVQLFHLPEEASYIDQLASDYQDSYHSSLVINEAEMVYDYCWYPYMCSSDPTSSVFVATTRDHPIHLWDATSGQLRCTYRAYNEMDEITAALSVSFSSSGTKLFAGYNKMLRVFDVHRPGRDFQQFSLHKGKDGPSAFIKRKCHGLIAISSFILNEKGFLLLRFYDLNLPNVNLYGGRPNITPLPKRHHVLKVESRCGFLLVTFEKGYVALPSR</sequence>
<dbReference type="InterPro" id="IPR036322">
    <property type="entry name" value="WD40_repeat_dom_sf"/>
</dbReference>
<dbReference type="GeneID" id="120251284"/>
<name>A0AB40ALX7_DIOCR</name>
<dbReference type="PANTHER" id="PTHR13211">
    <property type="entry name" value="TELOMERASE CAJAL BODY PROTEIN 1"/>
    <property type="match status" value="1"/>
</dbReference>
<evidence type="ECO:0000313" key="2">
    <source>
        <dbReference type="RefSeq" id="XP_039115774.1"/>
    </source>
</evidence>
<evidence type="ECO:0000313" key="1">
    <source>
        <dbReference type="Proteomes" id="UP001515500"/>
    </source>
</evidence>
<dbReference type="InterPro" id="IPR001680">
    <property type="entry name" value="WD40_rpt"/>
</dbReference>
<dbReference type="InterPro" id="IPR015943">
    <property type="entry name" value="WD40/YVTN_repeat-like_dom_sf"/>
</dbReference>
<dbReference type="Proteomes" id="UP001515500">
    <property type="component" value="Chromosome 20"/>
</dbReference>
<dbReference type="Gene3D" id="2.130.10.10">
    <property type="entry name" value="YVTN repeat-like/Quinoprotein amine dehydrogenase"/>
    <property type="match status" value="1"/>
</dbReference>
<dbReference type="RefSeq" id="XP_039115774.1">
    <property type="nucleotide sequence ID" value="XM_039259840.1"/>
</dbReference>
<dbReference type="SMART" id="SM00320">
    <property type="entry name" value="WD40"/>
    <property type="match status" value="2"/>
</dbReference>
<protein>
    <submittedName>
        <fullName evidence="2">Telomerase Cajal body protein 1</fullName>
    </submittedName>
</protein>